<feature type="compositionally biased region" description="Basic and acidic residues" evidence="1">
    <location>
        <begin position="38"/>
        <end position="50"/>
    </location>
</feature>
<reference evidence="4 5" key="1">
    <citation type="submission" date="2024-01" db="EMBL/GenBank/DDBJ databases">
        <title>Genome assemblies of Stephania.</title>
        <authorList>
            <person name="Yang L."/>
        </authorList>
    </citation>
    <scope>NUCLEOTIDE SEQUENCE [LARGE SCALE GENOMIC DNA]</scope>
    <source>
        <strain evidence="4">JXDWG</strain>
        <tissue evidence="4">Leaf</tissue>
    </source>
</reference>
<dbReference type="PANTHER" id="PTHR21726">
    <property type="entry name" value="PHOSPHATIDYLINOSITOL N-ACETYLGLUCOSAMINYLTRANSFERASE SUBUNIT P DOWN SYNDROME CRITICAL REGION PROTEIN 5 -RELATED"/>
    <property type="match status" value="1"/>
</dbReference>
<sequence>MGTEKQGSKSGGGYVGGFRQLFDWNGKSRKKLFSSKSDLPEGSKREKASDESFPTGQNHLIEEDDDNGNISIKGSGSYSCSSSVTDDEGNGTKAPGVVARLMGLDSLPTFNSTEPYSTPFFSSRTLHERQHRRNPDFFYEYKNMYSSNQLTRSNDFPGNTIDSKVRKAINRPIQRFQTEILPPKSAKSIPVTHHKLLSPIKSPMFIQSKNAAQIMEEAAKIIELGSQVNVKGRVTSAGSSSVPMKFQNVKKRLEAVQKSSNLHESNRGAVEYKAVNYLKGQPLNKSWNGVQDEHAFTVSASREGSNSTSLKNNKKSVSLAIQAKVNVQRREGMNSSSNKNMLNQKEQNELQLNLPFKSQPGTQKNIQKKSMNQNAAGVLRLNNQKQNRLTSRDRTTLKPPVPKQQGKKPVPDSASSAQHKNLNKVTESSKFGSRKIGIDTKDDEKEEVLSRGKNLRQKKRSIDGDFHPDGSNDVLVGKSTKSNHLNTAIDGAMPLEAESKRKCMDVVSFTFTSPLARSMPMTQTTTQTMGNHNRIHVDSCSEHTPAQSSKSSFLGLNVIGGDALSVLLEQKLRELTYGIESSSHKSVRSVCAASSSSLVSDLSALNSNPEEYDKTPQLKLNSTDFSNCSSSAGFMLEGAEELDDYSSKRADRKEVDCWQPSPVSILEPSFSNETVDSSDSSDYNCMNGENQCLSIQTQEMVDLNCPAKLPSNEVDTELSDSASSLLIEDPCRDHVKASNRANSIHLDKWELEYVREILCNAELLFEDFTVSEENRVIKLEVFDELENQKTSSITDSEENNSTLRRKVLFDCVDEHLHLRCRKYCSGGYKAWGKGVEMVNNGWLAEEVYKEISGFRGVVIDDSTLDELVDRDMSSQYGKWLDFEIEGFEVGVEIARRILSSLVNEAVKDMISG</sequence>
<dbReference type="EMBL" id="JBBNAG010000004">
    <property type="protein sequence ID" value="KAK9139219.1"/>
    <property type="molecule type" value="Genomic_DNA"/>
</dbReference>
<feature type="domain" description="DUF4378" evidence="2">
    <location>
        <begin position="750"/>
        <end position="904"/>
    </location>
</feature>
<dbReference type="PANTHER" id="PTHR21726:SF29">
    <property type="entry name" value="EXPRESSED PROTEIN"/>
    <property type="match status" value="1"/>
</dbReference>
<feature type="region of interest" description="Disordered" evidence="1">
    <location>
        <begin position="378"/>
        <end position="474"/>
    </location>
</feature>
<keyword evidence="5" id="KW-1185">Reference proteome</keyword>
<evidence type="ECO:0000259" key="2">
    <source>
        <dbReference type="Pfam" id="PF14309"/>
    </source>
</evidence>
<feature type="compositionally biased region" description="Basic and acidic residues" evidence="1">
    <location>
        <begin position="460"/>
        <end position="470"/>
    </location>
</feature>
<evidence type="ECO:0000313" key="5">
    <source>
        <dbReference type="Proteomes" id="UP001419268"/>
    </source>
</evidence>
<organism evidence="4 5">
    <name type="scientific">Stephania cephalantha</name>
    <dbReference type="NCBI Taxonomy" id="152367"/>
    <lineage>
        <taxon>Eukaryota</taxon>
        <taxon>Viridiplantae</taxon>
        <taxon>Streptophyta</taxon>
        <taxon>Embryophyta</taxon>
        <taxon>Tracheophyta</taxon>
        <taxon>Spermatophyta</taxon>
        <taxon>Magnoliopsida</taxon>
        <taxon>Ranunculales</taxon>
        <taxon>Menispermaceae</taxon>
        <taxon>Menispermoideae</taxon>
        <taxon>Cissampelideae</taxon>
        <taxon>Stephania</taxon>
    </lineage>
</organism>
<dbReference type="Pfam" id="PF14383">
    <property type="entry name" value="VARLMGL"/>
    <property type="match status" value="1"/>
</dbReference>
<dbReference type="Proteomes" id="UP001419268">
    <property type="component" value="Unassembled WGS sequence"/>
</dbReference>
<comment type="caution">
    <text evidence="4">The sequence shown here is derived from an EMBL/GenBank/DDBJ whole genome shotgun (WGS) entry which is preliminary data.</text>
</comment>
<accession>A0AAP0JSV5</accession>
<name>A0AAP0JSV5_9MAGN</name>
<feature type="compositionally biased region" description="Low complexity" evidence="1">
    <location>
        <begin position="70"/>
        <end position="83"/>
    </location>
</feature>
<dbReference type="InterPro" id="IPR025486">
    <property type="entry name" value="DUF4378"/>
</dbReference>
<feature type="compositionally biased region" description="Basic and acidic residues" evidence="1">
    <location>
        <begin position="436"/>
        <end position="450"/>
    </location>
</feature>
<evidence type="ECO:0000256" key="1">
    <source>
        <dbReference type="SAM" id="MobiDB-lite"/>
    </source>
</evidence>
<evidence type="ECO:0000313" key="4">
    <source>
        <dbReference type="EMBL" id="KAK9139219.1"/>
    </source>
</evidence>
<dbReference type="InterPro" id="IPR032795">
    <property type="entry name" value="DUF3741-assoc"/>
</dbReference>
<evidence type="ECO:0008006" key="6">
    <source>
        <dbReference type="Google" id="ProtNLM"/>
    </source>
</evidence>
<gene>
    <name evidence="4" type="ORF">Scep_008900</name>
</gene>
<feature type="region of interest" description="Disordered" evidence="1">
    <location>
        <begin position="32"/>
        <end position="92"/>
    </location>
</feature>
<feature type="compositionally biased region" description="Polar residues" evidence="1">
    <location>
        <begin position="378"/>
        <end position="389"/>
    </location>
</feature>
<dbReference type="AlphaFoldDB" id="A0AAP0JSV5"/>
<feature type="domain" description="DUF3741" evidence="3">
    <location>
        <begin position="82"/>
        <end position="110"/>
    </location>
</feature>
<protein>
    <recommendedName>
        <fullName evidence="6">DUF4378 domain-containing protein</fullName>
    </recommendedName>
</protein>
<evidence type="ECO:0000259" key="3">
    <source>
        <dbReference type="Pfam" id="PF14383"/>
    </source>
</evidence>
<feature type="compositionally biased region" description="Polar residues" evidence="1">
    <location>
        <begin position="413"/>
        <end position="431"/>
    </location>
</feature>
<proteinExistence type="predicted"/>
<dbReference type="Pfam" id="PF14309">
    <property type="entry name" value="DUF4378"/>
    <property type="match status" value="1"/>
</dbReference>